<dbReference type="PANTHER" id="PTHR47955:SF15">
    <property type="entry name" value="CYTOCHROME P450 71A2-LIKE"/>
    <property type="match status" value="1"/>
</dbReference>
<keyword evidence="8" id="KW-0812">Transmembrane</keyword>
<dbReference type="GO" id="GO:0005506">
    <property type="term" value="F:iron ion binding"/>
    <property type="evidence" value="ECO:0007669"/>
    <property type="project" value="InterPro"/>
</dbReference>
<comment type="caution">
    <text evidence="9">The sequence shown here is derived from an EMBL/GenBank/DDBJ whole genome shotgun (WGS) entry which is preliminary data.</text>
</comment>
<dbReference type="PRINTS" id="PR00463">
    <property type="entry name" value="EP450I"/>
</dbReference>
<evidence type="ECO:0000256" key="3">
    <source>
        <dbReference type="ARBA" id="ARBA00010617"/>
    </source>
</evidence>
<protein>
    <recommendedName>
        <fullName evidence="11">Cytochrome P450</fullName>
    </recommendedName>
</protein>
<comment type="cofactor">
    <cofactor evidence="1">
        <name>heme</name>
        <dbReference type="ChEBI" id="CHEBI:30413"/>
    </cofactor>
</comment>
<dbReference type="OrthoDB" id="1470350at2759"/>
<dbReference type="GO" id="GO:0004497">
    <property type="term" value="F:monooxygenase activity"/>
    <property type="evidence" value="ECO:0007669"/>
    <property type="project" value="InterPro"/>
</dbReference>
<dbReference type="EMBL" id="AUSU01009371">
    <property type="protein sequence ID" value="EPS58275.1"/>
    <property type="molecule type" value="Genomic_DNA"/>
</dbReference>
<keyword evidence="4" id="KW-0349">Heme</keyword>
<gene>
    <name evidence="9" type="ORF">M569_16540</name>
</gene>
<evidence type="ECO:0000313" key="10">
    <source>
        <dbReference type="Proteomes" id="UP000015453"/>
    </source>
</evidence>
<evidence type="ECO:0000256" key="6">
    <source>
        <dbReference type="ARBA" id="ARBA00023002"/>
    </source>
</evidence>
<evidence type="ECO:0000256" key="1">
    <source>
        <dbReference type="ARBA" id="ARBA00001971"/>
    </source>
</evidence>
<evidence type="ECO:0000313" key="9">
    <source>
        <dbReference type="EMBL" id="EPS58275.1"/>
    </source>
</evidence>
<feature type="transmembrane region" description="Helical" evidence="8">
    <location>
        <begin position="6"/>
        <end position="23"/>
    </location>
</feature>
<dbReference type="GO" id="GO:0016705">
    <property type="term" value="F:oxidoreductase activity, acting on paired donors, with incorporation or reduction of molecular oxygen"/>
    <property type="evidence" value="ECO:0007669"/>
    <property type="project" value="InterPro"/>
</dbReference>
<dbReference type="GO" id="GO:0020037">
    <property type="term" value="F:heme binding"/>
    <property type="evidence" value="ECO:0007669"/>
    <property type="project" value="InterPro"/>
</dbReference>
<keyword evidence="5" id="KW-0479">Metal-binding</keyword>
<keyword evidence="8" id="KW-0472">Membrane</keyword>
<dbReference type="Proteomes" id="UP000015453">
    <property type="component" value="Unassembled WGS sequence"/>
</dbReference>
<sequence>MAFFPDHIILTCTAVIFLFLFLFRRRRPRRKLPPSPSRLPIIGNFHQLGPLPHRAFQTLSKKYGPLMLLHLGSVPTIIVSSAGAAREVLKHQDAVFCSRPYSSVTNKAFYGGRDVALSPYGEYWRRNRSVCVLHLLTAKRVRSFHGIMDEETSNMIGEIRGSSSRAVNFQQMVRSMMMDVICRVTLGKKTSPKLNELMTDLSGILGKFNVEIFMPWLGWINRFNGFNSRLGRVVTGLDEILSGLLRERRDNKEEEASNFIDILLELQSENNAAFEDESIKAIILVQFFSKNFLVWILYRN</sequence>
<keyword evidence="7" id="KW-0408">Iron</keyword>
<organism evidence="9 10">
    <name type="scientific">Genlisea aurea</name>
    <dbReference type="NCBI Taxonomy" id="192259"/>
    <lineage>
        <taxon>Eukaryota</taxon>
        <taxon>Viridiplantae</taxon>
        <taxon>Streptophyta</taxon>
        <taxon>Embryophyta</taxon>
        <taxon>Tracheophyta</taxon>
        <taxon>Spermatophyta</taxon>
        <taxon>Magnoliopsida</taxon>
        <taxon>eudicotyledons</taxon>
        <taxon>Gunneridae</taxon>
        <taxon>Pentapetalae</taxon>
        <taxon>asterids</taxon>
        <taxon>lamiids</taxon>
        <taxon>Lamiales</taxon>
        <taxon>Lentibulariaceae</taxon>
        <taxon>Genlisea</taxon>
    </lineage>
</organism>
<comment type="similarity">
    <text evidence="3">Belongs to the cytochrome P450 family.</text>
</comment>
<dbReference type="Pfam" id="PF00067">
    <property type="entry name" value="p450"/>
    <property type="match status" value="1"/>
</dbReference>
<keyword evidence="8" id="KW-1133">Transmembrane helix</keyword>
<evidence type="ECO:0000256" key="2">
    <source>
        <dbReference type="ARBA" id="ARBA00004167"/>
    </source>
</evidence>
<dbReference type="AlphaFoldDB" id="S8BUK4"/>
<reference evidence="9 10" key="1">
    <citation type="journal article" date="2013" name="BMC Genomics">
        <title>The miniature genome of a carnivorous plant Genlisea aurea contains a low number of genes and short non-coding sequences.</title>
        <authorList>
            <person name="Leushkin E.V."/>
            <person name="Sutormin R.A."/>
            <person name="Nabieva E.R."/>
            <person name="Penin A.A."/>
            <person name="Kondrashov A.S."/>
            <person name="Logacheva M.D."/>
        </authorList>
    </citation>
    <scope>NUCLEOTIDE SEQUENCE [LARGE SCALE GENOMIC DNA]</scope>
</reference>
<evidence type="ECO:0000256" key="4">
    <source>
        <dbReference type="ARBA" id="ARBA00022617"/>
    </source>
</evidence>
<dbReference type="InterPro" id="IPR002401">
    <property type="entry name" value="Cyt_P450_E_grp-I"/>
</dbReference>
<accession>S8BUK4</accession>
<evidence type="ECO:0008006" key="11">
    <source>
        <dbReference type="Google" id="ProtNLM"/>
    </source>
</evidence>
<keyword evidence="10" id="KW-1185">Reference proteome</keyword>
<dbReference type="InterPro" id="IPR036396">
    <property type="entry name" value="Cyt_P450_sf"/>
</dbReference>
<dbReference type="SUPFAM" id="SSF48264">
    <property type="entry name" value="Cytochrome P450"/>
    <property type="match status" value="1"/>
</dbReference>
<evidence type="ECO:0000256" key="5">
    <source>
        <dbReference type="ARBA" id="ARBA00022723"/>
    </source>
</evidence>
<comment type="subcellular location">
    <subcellularLocation>
        <location evidence="2">Membrane</location>
        <topology evidence="2">Single-pass membrane protein</topology>
    </subcellularLocation>
</comment>
<name>S8BUK4_9LAMI</name>
<dbReference type="Gene3D" id="1.10.630.10">
    <property type="entry name" value="Cytochrome P450"/>
    <property type="match status" value="1"/>
</dbReference>
<dbReference type="InterPro" id="IPR001128">
    <property type="entry name" value="Cyt_P450"/>
</dbReference>
<dbReference type="PANTHER" id="PTHR47955">
    <property type="entry name" value="CYTOCHROME P450 FAMILY 71 PROTEIN"/>
    <property type="match status" value="1"/>
</dbReference>
<dbReference type="GO" id="GO:0016020">
    <property type="term" value="C:membrane"/>
    <property type="evidence" value="ECO:0007669"/>
    <property type="project" value="UniProtKB-SubCell"/>
</dbReference>
<keyword evidence="6" id="KW-0560">Oxidoreductase</keyword>
<evidence type="ECO:0000256" key="7">
    <source>
        <dbReference type="ARBA" id="ARBA00023004"/>
    </source>
</evidence>
<proteinExistence type="inferred from homology"/>
<evidence type="ECO:0000256" key="8">
    <source>
        <dbReference type="SAM" id="Phobius"/>
    </source>
</evidence>